<dbReference type="EMBL" id="JAODUP010001089">
    <property type="protein sequence ID" value="KAK2141516.1"/>
    <property type="molecule type" value="Genomic_DNA"/>
</dbReference>
<dbReference type="InterPro" id="IPR043128">
    <property type="entry name" value="Rev_trsase/Diguanyl_cyclase"/>
</dbReference>
<keyword evidence="2" id="KW-1185">Reference proteome</keyword>
<organism evidence="1 2">
    <name type="scientific">Paralvinella palmiformis</name>
    <dbReference type="NCBI Taxonomy" id="53620"/>
    <lineage>
        <taxon>Eukaryota</taxon>
        <taxon>Metazoa</taxon>
        <taxon>Spiralia</taxon>
        <taxon>Lophotrochozoa</taxon>
        <taxon>Annelida</taxon>
        <taxon>Polychaeta</taxon>
        <taxon>Sedentaria</taxon>
        <taxon>Canalipalpata</taxon>
        <taxon>Terebellida</taxon>
        <taxon>Terebelliformia</taxon>
        <taxon>Alvinellidae</taxon>
        <taxon>Paralvinella</taxon>
    </lineage>
</organism>
<dbReference type="AlphaFoldDB" id="A0AAD9IVS4"/>
<sequence length="139" mass="15722">MRADPNKVSAVTKIAVPHTKGGVQRFIGICNYLSAYAPNLSAVIKPLRMLTQDGSDFICHPHNRMHLTRQVKSDIALKELQHKKPVSKNSYDQTTGSQQMPLDVDTYVYAKHPLRPRGDPWTYGKVVRNPGYRSYTIQT</sequence>
<protein>
    <submittedName>
        <fullName evidence="1">Uncharacterized protein</fullName>
    </submittedName>
</protein>
<proteinExistence type="predicted"/>
<accession>A0AAD9IVS4</accession>
<gene>
    <name evidence="1" type="ORF">LSH36_1088g00013</name>
</gene>
<dbReference type="PANTHER" id="PTHR37984">
    <property type="entry name" value="PROTEIN CBG26694"/>
    <property type="match status" value="1"/>
</dbReference>
<name>A0AAD9IVS4_9ANNE</name>
<dbReference type="InterPro" id="IPR043502">
    <property type="entry name" value="DNA/RNA_pol_sf"/>
</dbReference>
<dbReference type="InterPro" id="IPR050951">
    <property type="entry name" value="Retrovirus_Pol_polyprotein"/>
</dbReference>
<dbReference type="Proteomes" id="UP001208570">
    <property type="component" value="Unassembled WGS sequence"/>
</dbReference>
<reference evidence="1" key="1">
    <citation type="journal article" date="2023" name="Mol. Biol. Evol.">
        <title>Third-Generation Sequencing Reveals the Adaptive Role of the Epigenome in Three Deep-Sea Polychaetes.</title>
        <authorList>
            <person name="Perez M."/>
            <person name="Aroh O."/>
            <person name="Sun Y."/>
            <person name="Lan Y."/>
            <person name="Juniper S.K."/>
            <person name="Young C.R."/>
            <person name="Angers B."/>
            <person name="Qian P.Y."/>
        </authorList>
    </citation>
    <scope>NUCLEOTIDE SEQUENCE</scope>
    <source>
        <strain evidence="1">P08H-3</strain>
    </source>
</reference>
<evidence type="ECO:0000313" key="2">
    <source>
        <dbReference type="Proteomes" id="UP001208570"/>
    </source>
</evidence>
<dbReference type="Gene3D" id="3.30.70.270">
    <property type="match status" value="1"/>
</dbReference>
<dbReference type="PANTHER" id="PTHR37984:SF8">
    <property type="entry name" value="CCHC-TYPE DOMAIN-CONTAINING PROTEIN"/>
    <property type="match status" value="1"/>
</dbReference>
<comment type="caution">
    <text evidence="1">The sequence shown here is derived from an EMBL/GenBank/DDBJ whole genome shotgun (WGS) entry which is preliminary data.</text>
</comment>
<dbReference type="SUPFAM" id="SSF56672">
    <property type="entry name" value="DNA/RNA polymerases"/>
    <property type="match status" value="1"/>
</dbReference>
<evidence type="ECO:0000313" key="1">
    <source>
        <dbReference type="EMBL" id="KAK2141516.1"/>
    </source>
</evidence>